<evidence type="ECO:0000313" key="2">
    <source>
        <dbReference type="EMBL" id="MED6202035.1"/>
    </source>
</evidence>
<organism evidence="2 3">
    <name type="scientific">Stylosanthes scabra</name>
    <dbReference type="NCBI Taxonomy" id="79078"/>
    <lineage>
        <taxon>Eukaryota</taxon>
        <taxon>Viridiplantae</taxon>
        <taxon>Streptophyta</taxon>
        <taxon>Embryophyta</taxon>
        <taxon>Tracheophyta</taxon>
        <taxon>Spermatophyta</taxon>
        <taxon>Magnoliopsida</taxon>
        <taxon>eudicotyledons</taxon>
        <taxon>Gunneridae</taxon>
        <taxon>Pentapetalae</taxon>
        <taxon>rosids</taxon>
        <taxon>fabids</taxon>
        <taxon>Fabales</taxon>
        <taxon>Fabaceae</taxon>
        <taxon>Papilionoideae</taxon>
        <taxon>50 kb inversion clade</taxon>
        <taxon>dalbergioids sensu lato</taxon>
        <taxon>Dalbergieae</taxon>
        <taxon>Pterocarpus clade</taxon>
        <taxon>Stylosanthes</taxon>
    </lineage>
</organism>
<feature type="non-terminal residue" evidence="2">
    <location>
        <position position="114"/>
    </location>
</feature>
<comment type="caution">
    <text evidence="2">The sequence shown here is derived from an EMBL/GenBank/DDBJ whole genome shotgun (WGS) entry which is preliminary data.</text>
</comment>
<reference evidence="2 3" key="1">
    <citation type="journal article" date="2023" name="Plants (Basel)">
        <title>Bridging the Gap: Combining Genomics and Transcriptomics Approaches to Understand Stylosanthes scabra, an Orphan Legume from the Brazilian Caatinga.</title>
        <authorList>
            <person name="Ferreira-Neto J.R.C."/>
            <person name="da Silva M.D."/>
            <person name="Binneck E."/>
            <person name="de Melo N.F."/>
            <person name="da Silva R.H."/>
            <person name="de Melo A.L.T.M."/>
            <person name="Pandolfi V."/>
            <person name="Bustamante F.O."/>
            <person name="Brasileiro-Vidal A.C."/>
            <person name="Benko-Iseppon A.M."/>
        </authorList>
    </citation>
    <scope>NUCLEOTIDE SEQUENCE [LARGE SCALE GENOMIC DNA]</scope>
    <source>
        <tissue evidence="2">Leaves</tissue>
    </source>
</reference>
<proteinExistence type="predicted"/>
<dbReference type="Proteomes" id="UP001341840">
    <property type="component" value="Unassembled WGS sequence"/>
</dbReference>
<dbReference type="EMBL" id="JASCZI010214405">
    <property type="protein sequence ID" value="MED6202035.1"/>
    <property type="molecule type" value="Genomic_DNA"/>
</dbReference>
<evidence type="ECO:0008006" key="4">
    <source>
        <dbReference type="Google" id="ProtNLM"/>
    </source>
</evidence>
<protein>
    <recommendedName>
        <fullName evidence="4">Glycine-rich protein</fullName>
    </recommendedName>
</protein>
<gene>
    <name evidence="2" type="ORF">PIB30_101360</name>
</gene>
<evidence type="ECO:0000256" key="1">
    <source>
        <dbReference type="SAM" id="SignalP"/>
    </source>
</evidence>
<name>A0ABU6XX06_9FABA</name>
<accession>A0ABU6XX06</accession>
<feature type="chain" id="PRO_5045293530" description="Glycine-rich protein" evidence="1">
    <location>
        <begin position="22"/>
        <end position="114"/>
    </location>
</feature>
<feature type="signal peptide" evidence="1">
    <location>
        <begin position="1"/>
        <end position="21"/>
    </location>
</feature>
<evidence type="ECO:0000313" key="3">
    <source>
        <dbReference type="Proteomes" id="UP001341840"/>
    </source>
</evidence>
<sequence>MGCKALLVLVMFMVTILLTATEEAPRVDLDEKFDQNDGNHNNLSQALDKSIQYRGGGGRGFSGHGGYGGGGFGGRNGYSGQRRGGGGWRGGYGGGPWGYGDQTCARCCLPSPYG</sequence>
<keyword evidence="1" id="KW-0732">Signal</keyword>
<keyword evidence="3" id="KW-1185">Reference proteome</keyword>